<reference evidence="8" key="1">
    <citation type="journal article" date="2017" name="Genome Biol.">
        <title>Comparative genomics reveals high biological diversity and specific adaptations in the industrially and medically important fungal genus Aspergillus.</title>
        <authorList>
            <person name="de Vries R.P."/>
            <person name="Riley R."/>
            <person name="Wiebenga A."/>
            <person name="Aguilar-Osorio G."/>
            <person name="Amillis S."/>
            <person name="Uchima C.A."/>
            <person name="Anderluh G."/>
            <person name="Asadollahi M."/>
            <person name="Askin M."/>
            <person name="Barry K."/>
            <person name="Battaglia E."/>
            <person name="Bayram O."/>
            <person name="Benocci T."/>
            <person name="Braus-Stromeyer S.A."/>
            <person name="Caldana C."/>
            <person name="Canovas D."/>
            <person name="Cerqueira G.C."/>
            <person name="Chen F."/>
            <person name="Chen W."/>
            <person name="Choi C."/>
            <person name="Clum A."/>
            <person name="Dos Santos R.A."/>
            <person name="Damasio A.R."/>
            <person name="Diallinas G."/>
            <person name="Emri T."/>
            <person name="Fekete E."/>
            <person name="Flipphi M."/>
            <person name="Freyberg S."/>
            <person name="Gallo A."/>
            <person name="Gournas C."/>
            <person name="Habgood R."/>
            <person name="Hainaut M."/>
            <person name="Harispe M.L."/>
            <person name="Henrissat B."/>
            <person name="Hilden K.S."/>
            <person name="Hope R."/>
            <person name="Hossain A."/>
            <person name="Karabika E."/>
            <person name="Karaffa L."/>
            <person name="Karanyi Z."/>
            <person name="Krasevec N."/>
            <person name="Kuo A."/>
            <person name="Kusch H."/>
            <person name="LaButti K."/>
            <person name="Lagendijk E.L."/>
            <person name="Lapidus A."/>
            <person name="Levasseur A."/>
            <person name="Lindquist E."/>
            <person name="Lipzen A."/>
            <person name="Logrieco A.F."/>
            <person name="MacCabe A."/>
            <person name="Maekelae M.R."/>
            <person name="Malavazi I."/>
            <person name="Melin P."/>
            <person name="Meyer V."/>
            <person name="Mielnichuk N."/>
            <person name="Miskei M."/>
            <person name="Molnar A.P."/>
            <person name="Mule G."/>
            <person name="Ngan C.Y."/>
            <person name="Orejas M."/>
            <person name="Orosz E."/>
            <person name="Ouedraogo J.P."/>
            <person name="Overkamp K.M."/>
            <person name="Park H.-S."/>
            <person name="Perrone G."/>
            <person name="Piumi F."/>
            <person name="Punt P.J."/>
            <person name="Ram A.F."/>
            <person name="Ramon A."/>
            <person name="Rauscher S."/>
            <person name="Record E."/>
            <person name="Riano-Pachon D.M."/>
            <person name="Robert V."/>
            <person name="Roehrig J."/>
            <person name="Ruller R."/>
            <person name="Salamov A."/>
            <person name="Salih N.S."/>
            <person name="Samson R.A."/>
            <person name="Sandor E."/>
            <person name="Sanguinetti M."/>
            <person name="Schuetze T."/>
            <person name="Sepcic K."/>
            <person name="Shelest E."/>
            <person name="Sherlock G."/>
            <person name="Sophianopoulou V."/>
            <person name="Squina F.M."/>
            <person name="Sun H."/>
            <person name="Susca A."/>
            <person name="Todd R.B."/>
            <person name="Tsang A."/>
            <person name="Unkles S.E."/>
            <person name="van de Wiele N."/>
            <person name="van Rossen-Uffink D."/>
            <person name="Oliveira J.V."/>
            <person name="Vesth T.C."/>
            <person name="Visser J."/>
            <person name="Yu J.-H."/>
            <person name="Zhou M."/>
            <person name="Andersen M.R."/>
            <person name="Archer D.B."/>
            <person name="Baker S.E."/>
            <person name="Benoit I."/>
            <person name="Brakhage A.A."/>
            <person name="Braus G.H."/>
            <person name="Fischer R."/>
            <person name="Frisvad J.C."/>
            <person name="Goldman G.H."/>
            <person name="Houbraken J."/>
            <person name="Oakley B."/>
            <person name="Pocsi I."/>
            <person name="Scazzocchio C."/>
            <person name="Seiboth B."/>
            <person name="vanKuyk P.A."/>
            <person name="Wortman J."/>
            <person name="Dyer P.S."/>
            <person name="Grigoriev I.V."/>
        </authorList>
    </citation>
    <scope>NUCLEOTIDE SEQUENCE [LARGE SCALE GENOMIC DNA]</scope>
    <source>
        <strain evidence="8">ITEM 5010</strain>
    </source>
</reference>
<dbReference type="GO" id="GO:0005886">
    <property type="term" value="C:plasma membrane"/>
    <property type="evidence" value="ECO:0007669"/>
    <property type="project" value="TreeGrafter"/>
</dbReference>
<evidence type="ECO:0008006" key="9">
    <source>
        <dbReference type="Google" id="ProtNLM"/>
    </source>
</evidence>
<evidence type="ECO:0000313" key="8">
    <source>
        <dbReference type="Proteomes" id="UP000188318"/>
    </source>
</evidence>
<evidence type="ECO:0000256" key="5">
    <source>
        <dbReference type="ARBA" id="ARBA00023136"/>
    </source>
</evidence>
<feature type="transmembrane region" description="Helical" evidence="6">
    <location>
        <begin position="288"/>
        <end position="309"/>
    </location>
</feature>
<feature type="transmembrane region" description="Helical" evidence="6">
    <location>
        <begin position="208"/>
        <end position="225"/>
    </location>
</feature>
<keyword evidence="4 6" id="KW-1133">Transmembrane helix</keyword>
<feature type="transmembrane region" description="Helical" evidence="6">
    <location>
        <begin position="255"/>
        <end position="276"/>
    </location>
</feature>
<keyword evidence="2" id="KW-0813">Transport</keyword>
<dbReference type="SUPFAM" id="SSF103473">
    <property type="entry name" value="MFS general substrate transporter"/>
    <property type="match status" value="1"/>
</dbReference>
<evidence type="ECO:0000256" key="2">
    <source>
        <dbReference type="ARBA" id="ARBA00022448"/>
    </source>
</evidence>
<feature type="transmembrane region" description="Helical" evidence="6">
    <location>
        <begin position="40"/>
        <end position="57"/>
    </location>
</feature>
<feature type="transmembrane region" description="Helical" evidence="6">
    <location>
        <begin position="69"/>
        <end position="86"/>
    </location>
</feature>
<keyword evidence="8" id="KW-1185">Reference proteome</keyword>
<feature type="transmembrane region" description="Helical" evidence="6">
    <location>
        <begin position="315"/>
        <end position="337"/>
    </location>
</feature>
<evidence type="ECO:0000313" key="7">
    <source>
        <dbReference type="EMBL" id="OOF90368.1"/>
    </source>
</evidence>
<organism evidence="7 8">
    <name type="scientific">Aspergillus carbonarius (strain ITEM 5010)</name>
    <dbReference type="NCBI Taxonomy" id="602072"/>
    <lineage>
        <taxon>Eukaryota</taxon>
        <taxon>Fungi</taxon>
        <taxon>Dikarya</taxon>
        <taxon>Ascomycota</taxon>
        <taxon>Pezizomycotina</taxon>
        <taxon>Eurotiomycetes</taxon>
        <taxon>Eurotiomycetidae</taxon>
        <taxon>Eurotiales</taxon>
        <taxon>Aspergillaceae</taxon>
        <taxon>Aspergillus</taxon>
        <taxon>Aspergillus subgen. Circumdati</taxon>
    </lineage>
</organism>
<feature type="transmembrane region" description="Helical" evidence="6">
    <location>
        <begin position="396"/>
        <end position="416"/>
    </location>
</feature>
<sequence length="423" mass="45377">MGMSQSELGLAWLAGPLAGTFVQPLVGMLKDRYGHCQRLVTGGIICLIITLLALGWAPDLVYLGKRGPILGKIVAIAAIVALNIAVQPVQLGLRTLIIETCSPDQQTLASAWAARMIGAGNIIAQFAGSVDTRKLSLVLTGSQFKNLCLLTAFSLMLTIFVLAFILRDESPISRVTVCSRPPHVSIHALKSAWRALPRGVIGVWKIQFFSWMGWFPFLFYAATYIESLGEIPGQTREAASRDVRVESLHFGPQAMLINACASFLASLLMPAVWDCYQQSGKIDARSTLMRVWMASQVLFGGCMIGLFWASTTATAMALMGILGICWACTSWIPYALISTTISQRIAGTHSSEIVTTGAPGPGLVMSLHNVSIAGPQIPAALVASLILYAVPESSNPLAYVLLVGGFSGLIGAWMILNLDTMEF</sequence>
<feature type="transmembrane region" description="Helical" evidence="6">
    <location>
        <begin position="144"/>
        <end position="166"/>
    </location>
</feature>
<dbReference type="VEuPathDB" id="FungiDB:ASPCADRAFT_212033"/>
<dbReference type="InterPro" id="IPR036259">
    <property type="entry name" value="MFS_trans_sf"/>
</dbReference>
<proteinExistence type="predicted"/>
<evidence type="ECO:0000256" key="3">
    <source>
        <dbReference type="ARBA" id="ARBA00022692"/>
    </source>
</evidence>
<protein>
    <recommendedName>
        <fullName evidence="9">Major facilitator superfamily (MFS) profile domain-containing protein</fullName>
    </recommendedName>
</protein>
<dbReference type="OMA" id="DIWIASH"/>
<gene>
    <name evidence="7" type="ORF">ASPCADRAFT_212033</name>
</gene>
<dbReference type="OrthoDB" id="4540540at2759"/>
<dbReference type="EMBL" id="KV907533">
    <property type="protein sequence ID" value="OOF90368.1"/>
    <property type="molecule type" value="Genomic_DNA"/>
</dbReference>
<dbReference type="Gene3D" id="1.20.1250.20">
    <property type="entry name" value="MFS general substrate transporter like domains"/>
    <property type="match status" value="1"/>
</dbReference>
<dbReference type="PANTHER" id="PTHR19432:SF35">
    <property type="entry name" value="SOLUTE CARRIER FAMILY 45 MEMBER 3 ISOFORM X1"/>
    <property type="match status" value="1"/>
</dbReference>
<dbReference type="GO" id="GO:0008506">
    <property type="term" value="F:sucrose:proton symporter activity"/>
    <property type="evidence" value="ECO:0007669"/>
    <property type="project" value="TreeGrafter"/>
</dbReference>
<keyword evidence="5 6" id="KW-0472">Membrane</keyword>
<name>A0A1R3R7C8_ASPC5</name>
<keyword evidence="3 6" id="KW-0812">Transmembrane</keyword>
<accession>A0A1R3R7C8</accession>
<comment type="subcellular location">
    <subcellularLocation>
        <location evidence="1">Membrane</location>
        <topology evidence="1">Multi-pass membrane protein</topology>
    </subcellularLocation>
</comment>
<evidence type="ECO:0000256" key="6">
    <source>
        <dbReference type="SAM" id="Phobius"/>
    </source>
</evidence>
<dbReference type="PANTHER" id="PTHR19432">
    <property type="entry name" value="SUGAR TRANSPORTER"/>
    <property type="match status" value="1"/>
</dbReference>
<evidence type="ECO:0000256" key="1">
    <source>
        <dbReference type="ARBA" id="ARBA00004141"/>
    </source>
</evidence>
<evidence type="ECO:0000256" key="4">
    <source>
        <dbReference type="ARBA" id="ARBA00022989"/>
    </source>
</evidence>
<dbReference type="AlphaFoldDB" id="A0A1R3R7C8"/>
<dbReference type="Proteomes" id="UP000188318">
    <property type="component" value="Unassembled WGS sequence"/>
</dbReference>